<evidence type="ECO:0000259" key="1">
    <source>
        <dbReference type="PROSITE" id="PS50853"/>
    </source>
</evidence>
<reference evidence="3" key="1">
    <citation type="journal article" date="2019" name="Int. J. Syst. Evol. Microbiol.">
        <title>The Global Catalogue of Microorganisms (GCM) 10K type strain sequencing project: providing services to taxonomists for standard genome sequencing and annotation.</title>
        <authorList>
            <consortium name="The Broad Institute Genomics Platform"/>
            <consortium name="The Broad Institute Genome Sequencing Center for Infectious Disease"/>
            <person name="Wu L."/>
            <person name="Ma J."/>
        </authorList>
    </citation>
    <scope>NUCLEOTIDE SEQUENCE [LARGE SCALE GENOMIC DNA]</scope>
    <source>
        <strain evidence="3">KCTC 42107</strain>
    </source>
</reference>
<proteinExistence type="predicted"/>
<dbReference type="InterPro" id="IPR044023">
    <property type="entry name" value="Ig_7"/>
</dbReference>
<dbReference type="SMART" id="SM00060">
    <property type="entry name" value="FN3"/>
    <property type="match status" value="6"/>
</dbReference>
<feature type="domain" description="Fibronectin type-III" evidence="1">
    <location>
        <begin position="220"/>
        <end position="311"/>
    </location>
</feature>
<dbReference type="EMBL" id="JBHUMD010000030">
    <property type="protein sequence ID" value="MFD2603541.1"/>
    <property type="molecule type" value="Genomic_DNA"/>
</dbReference>
<dbReference type="Pfam" id="PF07675">
    <property type="entry name" value="Cleaved_Adhesin"/>
    <property type="match status" value="3"/>
</dbReference>
<dbReference type="NCBIfam" id="NF038128">
    <property type="entry name" value="choice_anch_J"/>
    <property type="match status" value="4"/>
</dbReference>
<dbReference type="Gene3D" id="2.60.120.200">
    <property type="match status" value="4"/>
</dbReference>
<comment type="caution">
    <text evidence="2">The sequence shown here is derived from an EMBL/GenBank/DDBJ whole genome shotgun (WGS) entry which is preliminary data.</text>
</comment>
<dbReference type="NCBIfam" id="TIGR04131">
    <property type="entry name" value="Bac_Flav_CTERM"/>
    <property type="match status" value="1"/>
</dbReference>
<dbReference type="Pfam" id="PF19081">
    <property type="entry name" value="Ig_7"/>
    <property type="match status" value="1"/>
</dbReference>
<dbReference type="Pfam" id="PF13585">
    <property type="entry name" value="CHU_C"/>
    <property type="match status" value="1"/>
</dbReference>
<feature type="domain" description="Fibronectin type-III" evidence="1">
    <location>
        <begin position="709"/>
        <end position="797"/>
    </location>
</feature>
<sequence length="2614" mass="278515">MNQKLFESPPDFFSGVSRFWNSGKTFRCLLLIICLGFISTSGFAQLATQNFDSGMPATWAQTNNGVGTTPWTISTDGYLGSAGAAFIDPSAENIGNGNTARYFLVTPQITVPTNGELRFFTKQSSTTDFGNVYEVRVSTASQTDISSFTTVLASYTEAQLSNGNTYEEKVVTIPGSIAPGLNIYVAFVLVNNQNAATPNADTWFIDNVSLQTAQVCDAVVASTISATAVTNASATINWTHPTATQFQIIVQPSAVPAPGASSIGIPVTGTTYSAGPLTASTNYVAYIKTICSQSVSGWTAYNFSTFATGSSCAYPIIVPATGAPYTYSGNLNTFQNSTVSYTTQGSNCLSPAITQNYLNGAKAFFSYTAPQNGILNVSNVSTGPNNIWAVMVYEGCANVGVSCLGGTNGSAANVTKTIPNIYVEAGKTYLVVMSSQLTPTASMAFTLKINTAPCAPPSLFTFKDLQQTSVKFSWDNVGNLSTVWEYRVQTAGSAAPTGASTGTPTTTNIDNLINTGLAAGTSYDLYVRSVCGGTPGAWSTAYKFTTQCTMFPTPYSQNFTGTSATVPAACWTAIDVNNDGLIWTYLSSYATIAVNSNQNYNNDYFVTPQVNFTGVQKRLRYKHQAVNGNVKYSIKISTTGVGVDNFTTVLMPETSFASMTAFQERIINIPTSITGPVNIAFIVTPGTGNTATRISIDDVFIEDKPACPDPLTPTVSNVTTTTAQLAWVAGDTETQWEVAIQPAGSGVPTVDGILVNSNPYTATVNPSTAYEYYVRAYCSSTQKSNWIGPVTFNTLCTVFNVPFVENFNNGDAANSHKFCWTITDVNGGSTFTMGATEAQLIRPAFNAPTSYNDWLITPAINVIGTKELKFKYKSVTSVFHSTPRNGLEILMSTTDTNPSSFTVISALTETTNVDYVEKTLYINANGPVYIAFRVPPSYVVTPPGTANLYIDDVRVDEAPACPDPSTIVVSNITTNNAHFTWTKGFIETQWQIAVQPQGSGIPSTGTMVTTDPEFTTPANLLPDTQYEVYLRAYCNSTDQSNWIGPVTFKTLCMPIAAPFIETFNPDSTTEQCWLIRNDNTDAYKWGTNSTTNPYEGAHAAAVFTGTNGDNNDWLISPTITITAGQRLKYYYRVNDSFFSDDLEVMLSTTGVEPANFTTMLYTTDNDAPLTNTEWKEKIINLPAGVTGNINIAWHIPQKPANPWNYRGQIVVIDKVVIENIPVCSQPTNLTIQNLTDTQVQLKWDATGTETSWDVYVQPSGLAAPVGDGNPAYLTTVTANPYTKSGLTAATMYDYYVRAACATEDSPWVGPLTFTTLCPIDTACEYTFTLGNVNAGGISGEIQLIQNGVVTQSFTLSSSSPAGASQTYTAFLCDGVEYSLLWDAIGTVQSQYAGAYLTIMQGTTTIWTSTNLSQSMNDVVYTGFASCSPVTCPNPTALTVNDGVLSWTAGGTETQWEVFIQPLNNGTLPQSGTLVTTNSYTPLASDFNVPENGSYEFFVRAVCGTADKSFWSGPKKFVRNDSAAKAVTVPVNTGDVCEVSSANATFYGATPSTDPMTCTGVNHGDIWYQFQATSTAHIVELNNFSGDYYISTGNPQQPYITMTLYHVNGSVMEEMACSNVNTITAAYSAATIVGDTYKVRLTLNNNGIDNSVPVANTRAYTFDVCVKTPADPCAIGLANSSFETPEVGFGVGSMYREQVVPGWRNKIAGTDALYHSIYFQDASATSGVTPYEGGQLTQLLANSSNVYDPADMVNIEGMYQDFNTSEITQLTYSYAQAARSQNNAVQMFMGPTAGPFVLLEDNPSTSGWTVHTGVYDIPVGQTTTRIMFRAKNNGIGNVLDAVSIKANNEILTQPHSLACGINDTSVSARGVGQWIADENNPSEVVFGTPNAATTTISGFVLSGDYTFTWKTRYCEETIVINKVANDEIPAVTTPVEYCIDAVATPLTATELTGYTLAWYDVAAGGTALATAPTPNTTTVGTTSYYVAYVDVTGCEGVRAQIDVNVNNKTNPVVGFTYDATTYCSIAADPVITLDADFAQNGTFTATPAGLSIDAITGAIDLSGSTAGTYNVTYDVAAVDCINPGTNSVTITINEAFTPVVDFTYPNNVCLNNVAALLPVTATGFTAVGTFASTTLAVDALTGEIDLSTATAGTHDVTYTILEDLSLSGCANGGTSTFQITLVQPTVPVTGFTYATEYCIAETNPTPTLDTNFYVGGSFSATGGLFIDPLTGEIDLTSAVAGSYDVTYTVLEADCVEAGSTTVTIVINALASPVVIFSYENPACINSGNELVPVLADSFTIGGVFSSTTVSVDATTGVIDLTTATPGMHDILYILPVDAVLCTDGGTFTTSVELVQGIVPVTAFTYEDVYCFESSNTLPELGAGFTTGGIFSSTSGLILDPSTGEIDVVNSNPGTYVITYTVNANQATCNTGGSGSATVIVAGNLEATVSQECRNNNTWLSVVPVNASFDPSTVNYTWKNENGATVSNNAEFNVTEYAVMESLEVPLNFTVTVSSGDCSNEVGYTVVSIMCEIPRGISPNGDGLNDNLNLSGFGVKTISIFNRYGKKVFDYGSGYLNQWHGQDTNNNELPDGTYFYSIEKTDGSSSTGWIYINRQN</sequence>
<dbReference type="InterPro" id="IPR026341">
    <property type="entry name" value="T9SS_type_B"/>
</dbReference>
<dbReference type="RefSeq" id="WP_379822370.1">
    <property type="nucleotide sequence ID" value="NZ_JBHUMD010000030.1"/>
</dbReference>
<keyword evidence="3" id="KW-1185">Reference proteome</keyword>
<dbReference type="InterPro" id="IPR036116">
    <property type="entry name" value="FN3_sf"/>
</dbReference>
<organism evidence="2 3">
    <name type="scientific">Flavobacterium suzhouense</name>
    <dbReference type="NCBI Taxonomy" id="1529638"/>
    <lineage>
        <taxon>Bacteria</taxon>
        <taxon>Pseudomonadati</taxon>
        <taxon>Bacteroidota</taxon>
        <taxon>Flavobacteriia</taxon>
        <taxon>Flavobacteriales</taxon>
        <taxon>Flavobacteriaceae</taxon>
        <taxon>Flavobacterium</taxon>
    </lineage>
</organism>
<dbReference type="Gene3D" id="2.60.40.10">
    <property type="entry name" value="Immunoglobulins"/>
    <property type="match status" value="4"/>
</dbReference>
<gene>
    <name evidence="2" type="ORF">ACFSR3_15860</name>
</gene>
<dbReference type="SUPFAM" id="SSF49265">
    <property type="entry name" value="Fibronectin type III"/>
    <property type="match status" value="3"/>
</dbReference>
<dbReference type="Proteomes" id="UP001597480">
    <property type="component" value="Unassembled WGS sequence"/>
</dbReference>
<dbReference type="PROSITE" id="PS50853">
    <property type="entry name" value="FN3"/>
    <property type="match status" value="5"/>
</dbReference>
<evidence type="ECO:0000313" key="3">
    <source>
        <dbReference type="Proteomes" id="UP001597480"/>
    </source>
</evidence>
<dbReference type="InterPro" id="IPR011628">
    <property type="entry name" value="Cleaved_adhesin"/>
</dbReference>
<name>A0ABW5NWQ0_9FLAO</name>
<dbReference type="CDD" id="cd00063">
    <property type="entry name" value="FN3"/>
    <property type="match status" value="3"/>
</dbReference>
<protein>
    <submittedName>
        <fullName evidence="2">Choice-of-anchor J domain-containing protein</fullName>
    </submittedName>
</protein>
<dbReference type="InterPro" id="IPR003961">
    <property type="entry name" value="FN3_dom"/>
</dbReference>
<feature type="domain" description="Fibronectin type-III" evidence="1">
    <location>
        <begin position="1225"/>
        <end position="1318"/>
    </location>
</feature>
<accession>A0ABW5NWQ0</accession>
<feature type="domain" description="Fibronectin type-III" evidence="1">
    <location>
        <begin position="963"/>
        <end position="1053"/>
    </location>
</feature>
<feature type="domain" description="Fibronectin type-III" evidence="1">
    <location>
        <begin position="456"/>
        <end position="549"/>
    </location>
</feature>
<dbReference type="InterPro" id="IPR013783">
    <property type="entry name" value="Ig-like_fold"/>
</dbReference>
<dbReference type="Pfam" id="PF00041">
    <property type="entry name" value="fn3"/>
    <property type="match status" value="2"/>
</dbReference>
<evidence type="ECO:0000313" key="2">
    <source>
        <dbReference type="EMBL" id="MFD2603541.1"/>
    </source>
</evidence>